<dbReference type="Pfam" id="PF13564">
    <property type="entry name" value="DoxX_2"/>
    <property type="match status" value="1"/>
</dbReference>
<dbReference type="GO" id="GO:0016020">
    <property type="term" value="C:membrane"/>
    <property type="evidence" value="ECO:0007669"/>
    <property type="project" value="UniProtKB-SubCell"/>
</dbReference>
<organism evidence="6 7">
    <name type="scientific">Variovorax paradoxus</name>
    <dbReference type="NCBI Taxonomy" id="34073"/>
    <lineage>
        <taxon>Bacteria</taxon>
        <taxon>Pseudomonadati</taxon>
        <taxon>Pseudomonadota</taxon>
        <taxon>Betaproteobacteria</taxon>
        <taxon>Burkholderiales</taxon>
        <taxon>Comamonadaceae</taxon>
        <taxon>Variovorax</taxon>
    </lineage>
</organism>
<dbReference type="RefSeq" id="WP_153283668.1">
    <property type="nucleotide sequence ID" value="NZ_CP045644.1"/>
</dbReference>
<evidence type="ECO:0000256" key="5">
    <source>
        <dbReference type="SAM" id="Phobius"/>
    </source>
</evidence>
<name>A0A5Q0M9E8_VARPD</name>
<evidence type="ECO:0000256" key="4">
    <source>
        <dbReference type="ARBA" id="ARBA00023136"/>
    </source>
</evidence>
<sequence length="144" mass="15535">MTATTFEPSARQPLRIGLWTAQVLLAVAFCGIGLMKLTTPIPELAASMKWPGEYSSTFVRFIGLIDLLGGLGILLPALTRVLPRLSILAALGCTVLQVLAIGFHLSRGEAGVLPLNFVLLALSVFVLWGRSRRVPIVPRIWDAS</sequence>
<dbReference type="Proteomes" id="UP000326780">
    <property type="component" value="Chromosome"/>
</dbReference>
<dbReference type="AlphaFoldDB" id="A0A5Q0M9E8"/>
<evidence type="ECO:0000313" key="6">
    <source>
        <dbReference type="EMBL" id="QFZ85052.1"/>
    </source>
</evidence>
<evidence type="ECO:0000313" key="7">
    <source>
        <dbReference type="Proteomes" id="UP000326780"/>
    </source>
</evidence>
<comment type="subcellular location">
    <subcellularLocation>
        <location evidence="1">Membrane</location>
        <topology evidence="1">Multi-pass membrane protein</topology>
    </subcellularLocation>
</comment>
<gene>
    <name evidence="6" type="ORF">GFK26_20955</name>
</gene>
<evidence type="ECO:0000256" key="1">
    <source>
        <dbReference type="ARBA" id="ARBA00004141"/>
    </source>
</evidence>
<protein>
    <submittedName>
        <fullName evidence="6">DoxX family protein</fullName>
    </submittedName>
</protein>
<feature type="transmembrane region" description="Helical" evidence="5">
    <location>
        <begin position="16"/>
        <end position="38"/>
    </location>
</feature>
<feature type="transmembrane region" description="Helical" evidence="5">
    <location>
        <begin position="85"/>
        <end position="105"/>
    </location>
</feature>
<reference evidence="6 7" key="1">
    <citation type="submission" date="2019-10" db="EMBL/GenBank/DDBJ databases">
        <title>Complete genome sequence of Variovorax paradoxus 5C-2.</title>
        <authorList>
            <person name="Gogoleva N.E."/>
            <person name="Balkin A.S."/>
        </authorList>
    </citation>
    <scope>NUCLEOTIDE SEQUENCE [LARGE SCALE GENOMIC DNA]</scope>
    <source>
        <strain evidence="6 7">5C-2</strain>
    </source>
</reference>
<proteinExistence type="predicted"/>
<evidence type="ECO:0000256" key="2">
    <source>
        <dbReference type="ARBA" id="ARBA00022692"/>
    </source>
</evidence>
<feature type="transmembrane region" description="Helical" evidence="5">
    <location>
        <begin position="58"/>
        <end position="78"/>
    </location>
</feature>
<accession>A0A5Q0M9E8</accession>
<keyword evidence="4 5" id="KW-0472">Membrane</keyword>
<dbReference type="InterPro" id="IPR032808">
    <property type="entry name" value="DoxX"/>
</dbReference>
<feature type="transmembrane region" description="Helical" evidence="5">
    <location>
        <begin position="111"/>
        <end position="129"/>
    </location>
</feature>
<keyword evidence="3 5" id="KW-1133">Transmembrane helix</keyword>
<keyword evidence="2 5" id="KW-0812">Transmembrane</keyword>
<evidence type="ECO:0000256" key="3">
    <source>
        <dbReference type="ARBA" id="ARBA00022989"/>
    </source>
</evidence>
<dbReference type="EMBL" id="CP045644">
    <property type="protein sequence ID" value="QFZ85052.1"/>
    <property type="molecule type" value="Genomic_DNA"/>
</dbReference>